<organism evidence="1 2">
    <name type="scientific">Dioscorea alata</name>
    <name type="common">Purple yam</name>
    <dbReference type="NCBI Taxonomy" id="55571"/>
    <lineage>
        <taxon>Eukaryota</taxon>
        <taxon>Viridiplantae</taxon>
        <taxon>Streptophyta</taxon>
        <taxon>Embryophyta</taxon>
        <taxon>Tracheophyta</taxon>
        <taxon>Spermatophyta</taxon>
        <taxon>Magnoliopsida</taxon>
        <taxon>Liliopsida</taxon>
        <taxon>Dioscoreales</taxon>
        <taxon>Dioscoreaceae</taxon>
        <taxon>Dioscorea</taxon>
    </lineage>
</organism>
<proteinExistence type="predicted"/>
<sequence>MIITRVWALIGIGFLSYIDIYRLCYVLLSHYRSNCFHACYIIPQYIFFFLNKDSKTLALFIAVKHMDNEDVYWEILSWLPIQSLMRFKSVCKLWQDIISHPFFITIHYQHHCNQQETPGFIFQYLGYAKEYHRHSKEYFSYFYSIKHDKLISLPDPSLSVIKRHVPRILNVEDMKVSALCSWDGLVLYRVKVYTDGFKFLFHYLCNPFTLALKEIPCPDKEFDRSSIKKMFLIPDHRVISVEHVKTGEFQHKYLIKMYSMETNKWSICGTAFTRKYKLSYFQGCFWNQAVNWISHSSSNYGIIKVVVSFNIESYDMHQIIIPDMPTAEKLWRFHRDMPTAAKRWRFHHIGESRGHLYFVRCEKYYFVLEIFEADKDYSGWSILYHVDLRVNHVLKSIHPSADCTFLWLSGVTKENDKLLICTGRKEFICNLANQTVYEATSRLEGSRRQKLHQFFILLPVNCTLISP</sequence>
<comment type="caution">
    <text evidence="1">The sequence shown here is derived from an EMBL/GenBank/DDBJ whole genome shotgun (WGS) entry which is preliminary data.</text>
</comment>
<evidence type="ECO:0000313" key="2">
    <source>
        <dbReference type="Proteomes" id="UP000827976"/>
    </source>
</evidence>
<protein>
    <submittedName>
        <fullName evidence="1">F-box domain-containing protein</fullName>
    </submittedName>
</protein>
<evidence type="ECO:0000313" key="1">
    <source>
        <dbReference type="EMBL" id="KAH7666648.1"/>
    </source>
</evidence>
<keyword evidence="2" id="KW-1185">Reference proteome</keyword>
<reference evidence="2" key="1">
    <citation type="journal article" date="2022" name="Nat. Commun.">
        <title>Chromosome evolution and the genetic basis of agronomically important traits in greater yam.</title>
        <authorList>
            <person name="Bredeson J.V."/>
            <person name="Lyons J.B."/>
            <person name="Oniyinde I.O."/>
            <person name="Okereke N.R."/>
            <person name="Kolade O."/>
            <person name="Nnabue I."/>
            <person name="Nwadili C.O."/>
            <person name="Hribova E."/>
            <person name="Parker M."/>
            <person name="Nwogha J."/>
            <person name="Shu S."/>
            <person name="Carlson J."/>
            <person name="Kariba R."/>
            <person name="Muthemba S."/>
            <person name="Knop K."/>
            <person name="Barton G.J."/>
            <person name="Sherwood A.V."/>
            <person name="Lopez-Montes A."/>
            <person name="Asiedu R."/>
            <person name="Jamnadass R."/>
            <person name="Muchugi A."/>
            <person name="Goodstein D."/>
            <person name="Egesi C.N."/>
            <person name="Featherston J."/>
            <person name="Asfaw A."/>
            <person name="Simpson G.G."/>
            <person name="Dolezel J."/>
            <person name="Hendre P.S."/>
            <person name="Van Deynze A."/>
            <person name="Kumar P.L."/>
            <person name="Obidiegwu J.E."/>
            <person name="Bhattacharjee R."/>
            <person name="Rokhsar D.S."/>
        </authorList>
    </citation>
    <scope>NUCLEOTIDE SEQUENCE [LARGE SCALE GENOMIC DNA]</scope>
    <source>
        <strain evidence="2">cv. TDa95/00328</strain>
    </source>
</reference>
<dbReference type="Proteomes" id="UP000827976">
    <property type="component" value="Chromosome 12"/>
</dbReference>
<name>A0ACB7V049_DIOAL</name>
<gene>
    <name evidence="1" type="ORF">IHE45_12G009900</name>
</gene>
<dbReference type="EMBL" id="CM037022">
    <property type="protein sequence ID" value="KAH7666648.1"/>
    <property type="molecule type" value="Genomic_DNA"/>
</dbReference>
<accession>A0ACB7V049</accession>